<protein>
    <recommendedName>
        <fullName evidence="2">DUF4283 domain-containing protein</fullName>
    </recommendedName>
</protein>
<sequence>MENPTSEIVIESAAVPRNSRKHRRLDDDRHDTGGTDSLFAKTSATSPTHAFTAKPTPSFKDLLMRNVTNLPPESEEIIDEEDIIIEDGEVVRSEINGLPSIAFLDRILSLAKKSLGQTVVIELLGRRIGYATLRNKIYELWKPSQLIKLMNIENDYFLVSFRTKSDYDRILSEEP</sequence>
<feature type="compositionally biased region" description="Basic and acidic residues" evidence="1">
    <location>
        <begin position="24"/>
        <end position="33"/>
    </location>
</feature>
<accession>A0ABR2QEK9</accession>
<keyword evidence="4" id="KW-1185">Reference proteome</keyword>
<name>A0ABR2QEK9_9ROSI</name>
<dbReference type="Pfam" id="PF14111">
    <property type="entry name" value="DUF4283"/>
    <property type="match status" value="1"/>
</dbReference>
<dbReference type="EMBL" id="JBBPBN010000040">
    <property type="protein sequence ID" value="KAK8999118.1"/>
    <property type="molecule type" value="Genomic_DNA"/>
</dbReference>
<organism evidence="3 4">
    <name type="scientific">Hibiscus sabdariffa</name>
    <name type="common">roselle</name>
    <dbReference type="NCBI Taxonomy" id="183260"/>
    <lineage>
        <taxon>Eukaryota</taxon>
        <taxon>Viridiplantae</taxon>
        <taxon>Streptophyta</taxon>
        <taxon>Embryophyta</taxon>
        <taxon>Tracheophyta</taxon>
        <taxon>Spermatophyta</taxon>
        <taxon>Magnoliopsida</taxon>
        <taxon>eudicotyledons</taxon>
        <taxon>Gunneridae</taxon>
        <taxon>Pentapetalae</taxon>
        <taxon>rosids</taxon>
        <taxon>malvids</taxon>
        <taxon>Malvales</taxon>
        <taxon>Malvaceae</taxon>
        <taxon>Malvoideae</taxon>
        <taxon>Hibiscus</taxon>
    </lineage>
</organism>
<comment type="caution">
    <text evidence="3">The sequence shown here is derived from an EMBL/GenBank/DDBJ whole genome shotgun (WGS) entry which is preliminary data.</text>
</comment>
<dbReference type="InterPro" id="IPR025558">
    <property type="entry name" value="DUF4283"/>
</dbReference>
<proteinExistence type="predicted"/>
<feature type="region of interest" description="Disordered" evidence="1">
    <location>
        <begin position="1"/>
        <end position="41"/>
    </location>
</feature>
<evidence type="ECO:0000313" key="3">
    <source>
        <dbReference type="EMBL" id="KAK8999118.1"/>
    </source>
</evidence>
<evidence type="ECO:0000256" key="1">
    <source>
        <dbReference type="SAM" id="MobiDB-lite"/>
    </source>
</evidence>
<evidence type="ECO:0000313" key="4">
    <source>
        <dbReference type="Proteomes" id="UP001396334"/>
    </source>
</evidence>
<gene>
    <name evidence="3" type="ORF">V6N11_070295</name>
</gene>
<evidence type="ECO:0000259" key="2">
    <source>
        <dbReference type="Pfam" id="PF14111"/>
    </source>
</evidence>
<dbReference type="Proteomes" id="UP001396334">
    <property type="component" value="Unassembled WGS sequence"/>
</dbReference>
<reference evidence="3 4" key="1">
    <citation type="journal article" date="2024" name="G3 (Bethesda)">
        <title>Genome assembly of Hibiscus sabdariffa L. provides insights into metabolisms of medicinal natural products.</title>
        <authorList>
            <person name="Kim T."/>
        </authorList>
    </citation>
    <scope>NUCLEOTIDE SEQUENCE [LARGE SCALE GENOMIC DNA]</scope>
    <source>
        <strain evidence="3">TK-2024</strain>
        <tissue evidence="3">Old leaves</tissue>
    </source>
</reference>
<feature type="domain" description="DUF4283" evidence="2">
    <location>
        <begin position="112"/>
        <end position="175"/>
    </location>
</feature>